<gene>
    <name evidence="2" type="ORF">S7711_02310</name>
</gene>
<evidence type="ECO:0000313" key="2">
    <source>
        <dbReference type="EMBL" id="KEY71199.1"/>
    </source>
</evidence>
<evidence type="ECO:0000256" key="1">
    <source>
        <dbReference type="SAM" id="Phobius"/>
    </source>
</evidence>
<keyword evidence="1" id="KW-0472">Membrane</keyword>
<organism evidence="2 3">
    <name type="scientific">Stachybotrys chartarum (strain CBS 109288 / IBT 7711)</name>
    <name type="common">Toxic black mold</name>
    <name type="synonym">Stilbospora chartarum</name>
    <dbReference type="NCBI Taxonomy" id="1280523"/>
    <lineage>
        <taxon>Eukaryota</taxon>
        <taxon>Fungi</taxon>
        <taxon>Dikarya</taxon>
        <taxon>Ascomycota</taxon>
        <taxon>Pezizomycotina</taxon>
        <taxon>Sordariomycetes</taxon>
        <taxon>Hypocreomycetidae</taxon>
        <taxon>Hypocreales</taxon>
        <taxon>Stachybotryaceae</taxon>
        <taxon>Stachybotrys</taxon>
    </lineage>
</organism>
<dbReference type="HOGENOM" id="CLU_096567_0_0_1"/>
<dbReference type="EMBL" id="KL648338">
    <property type="protein sequence ID" value="KEY71199.1"/>
    <property type="molecule type" value="Genomic_DNA"/>
</dbReference>
<protein>
    <recommendedName>
        <fullName evidence="4">MARVEL domain-containing protein</fullName>
    </recommendedName>
</protein>
<feature type="transmembrane region" description="Helical" evidence="1">
    <location>
        <begin position="110"/>
        <end position="137"/>
    </location>
</feature>
<accession>A0A084B0X0</accession>
<sequence length="245" mass="26729">MGKLSAAIKTGQTAIELGRTAQGLAGAATDLRNADKGELGRAAGRHAFNEGAEVGKTVGKTWLKTFEVIPRIVCRTLQFLFGIVAVGFYGNRVQSDDNDENAGFSPEWVFAVTVAGLSAFTAVLFLAATPLSAIPIIGSRLKLFKTYRAFGWDLVLFIAWLVVFALFAAIFLNRDDEDDYKGASVSSQRAFVWVDLVNSIFWLTSGVYGSFKVFMGDKADQMTDKVGRKMFEKRTPAKEADVESL</sequence>
<feature type="transmembrane region" description="Helical" evidence="1">
    <location>
        <begin position="72"/>
        <end position="90"/>
    </location>
</feature>
<dbReference type="PANTHER" id="PTHR42083:SF1">
    <property type="entry name" value="MARVEL DOMAIN-CONTAINING PROTEIN"/>
    <property type="match status" value="1"/>
</dbReference>
<dbReference type="AlphaFoldDB" id="A0A084B0X0"/>
<evidence type="ECO:0008006" key="4">
    <source>
        <dbReference type="Google" id="ProtNLM"/>
    </source>
</evidence>
<dbReference type="PANTHER" id="PTHR42083">
    <property type="entry name" value="MARVEL DOMAIN-CONTAINING PROTEIN"/>
    <property type="match status" value="1"/>
</dbReference>
<dbReference type="Proteomes" id="UP000028045">
    <property type="component" value="Unassembled WGS sequence"/>
</dbReference>
<feature type="transmembrane region" description="Helical" evidence="1">
    <location>
        <begin position="149"/>
        <end position="171"/>
    </location>
</feature>
<dbReference type="OrthoDB" id="5363290at2759"/>
<feature type="transmembrane region" description="Helical" evidence="1">
    <location>
        <begin position="191"/>
        <end position="211"/>
    </location>
</feature>
<reference evidence="2 3" key="1">
    <citation type="journal article" date="2014" name="BMC Genomics">
        <title>Comparative genome sequencing reveals chemotype-specific gene clusters in the toxigenic black mold Stachybotrys.</title>
        <authorList>
            <person name="Semeiks J."/>
            <person name="Borek D."/>
            <person name="Otwinowski Z."/>
            <person name="Grishin N.V."/>
        </authorList>
    </citation>
    <scope>NUCLEOTIDE SEQUENCE [LARGE SCALE GENOMIC DNA]</scope>
    <source>
        <strain evidence="3">CBS 109288 / IBT 7711</strain>
    </source>
</reference>
<evidence type="ECO:0000313" key="3">
    <source>
        <dbReference type="Proteomes" id="UP000028045"/>
    </source>
</evidence>
<proteinExistence type="predicted"/>
<keyword evidence="1" id="KW-0812">Transmembrane</keyword>
<keyword evidence="3" id="KW-1185">Reference proteome</keyword>
<name>A0A084B0X0_STACB</name>
<keyword evidence="1" id="KW-1133">Transmembrane helix</keyword>